<protein>
    <submittedName>
        <fullName evidence="2">DNA-directed RNA polymerase</fullName>
    </submittedName>
</protein>
<dbReference type="Proteomes" id="UP000095287">
    <property type="component" value="Unplaced"/>
</dbReference>
<evidence type="ECO:0000313" key="1">
    <source>
        <dbReference type="Proteomes" id="UP000095287"/>
    </source>
</evidence>
<dbReference type="WBParaSite" id="L893_g14547.t1">
    <property type="protein sequence ID" value="L893_g14547.t1"/>
    <property type="gene ID" value="L893_g14547"/>
</dbReference>
<proteinExistence type="predicted"/>
<dbReference type="AlphaFoldDB" id="A0A1I7YB05"/>
<keyword evidence="1" id="KW-1185">Reference proteome</keyword>
<organism evidence="1 2">
    <name type="scientific">Steinernema glaseri</name>
    <dbReference type="NCBI Taxonomy" id="37863"/>
    <lineage>
        <taxon>Eukaryota</taxon>
        <taxon>Metazoa</taxon>
        <taxon>Ecdysozoa</taxon>
        <taxon>Nematoda</taxon>
        <taxon>Chromadorea</taxon>
        <taxon>Rhabditida</taxon>
        <taxon>Tylenchina</taxon>
        <taxon>Panagrolaimomorpha</taxon>
        <taxon>Strongyloidoidea</taxon>
        <taxon>Steinernematidae</taxon>
        <taxon>Steinernema</taxon>
    </lineage>
</organism>
<sequence>MQKLAQVRITTTKVNKSPFITFKNPEFITQQSQDHGRNNATKRITFNGGECRLSGEQAIPIYDTVGKDLRHPHCQTYLGHRVSDRNPYAGIMTIHAFALRW</sequence>
<accession>A0A1I7YB05</accession>
<reference evidence="2" key="1">
    <citation type="submission" date="2016-11" db="UniProtKB">
        <authorList>
            <consortium name="WormBaseParasite"/>
        </authorList>
    </citation>
    <scope>IDENTIFICATION</scope>
</reference>
<evidence type="ECO:0000313" key="2">
    <source>
        <dbReference type="WBParaSite" id="L893_g14547.t1"/>
    </source>
</evidence>
<name>A0A1I7YB05_9BILA</name>